<dbReference type="EMBL" id="LSRX01000050">
    <property type="protein sequence ID" value="OLQ12035.1"/>
    <property type="molecule type" value="Genomic_DNA"/>
</dbReference>
<keyword evidence="3" id="KW-1185">Reference proteome</keyword>
<evidence type="ECO:0000256" key="1">
    <source>
        <dbReference type="SAM" id="MobiDB-lite"/>
    </source>
</evidence>
<reference evidence="2 3" key="1">
    <citation type="submission" date="2016-02" db="EMBL/GenBank/DDBJ databases">
        <title>Genome analysis of coral dinoflagellate symbionts highlights evolutionary adaptations to a symbiotic lifestyle.</title>
        <authorList>
            <person name="Aranda M."/>
            <person name="Li Y."/>
            <person name="Liew Y.J."/>
            <person name="Baumgarten S."/>
            <person name="Simakov O."/>
            <person name="Wilson M."/>
            <person name="Piel J."/>
            <person name="Ashoor H."/>
            <person name="Bougouffa S."/>
            <person name="Bajic V.B."/>
            <person name="Ryu T."/>
            <person name="Ravasi T."/>
            <person name="Bayer T."/>
            <person name="Micklem G."/>
            <person name="Kim H."/>
            <person name="Bhak J."/>
            <person name="Lajeunesse T.C."/>
            <person name="Voolstra C.R."/>
        </authorList>
    </citation>
    <scope>NUCLEOTIDE SEQUENCE [LARGE SCALE GENOMIC DNA]</scope>
    <source>
        <strain evidence="2 3">CCMP2467</strain>
    </source>
</reference>
<dbReference type="PANTHER" id="PTHR36886">
    <property type="entry name" value="PROTEIN FRIGIDA-ESSENTIAL 1"/>
    <property type="match status" value="1"/>
</dbReference>
<comment type="caution">
    <text evidence="2">The sequence shown here is derived from an EMBL/GenBank/DDBJ whole genome shotgun (WGS) entry which is preliminary data.</text>
</comment>
<organism evidence="2 3">
    <name type="scientific">Symbiodinium microadriaticum</name>
    <name type="common">Dinoflagellate</name>
    <name type="synonym">Zooxanthella microadriatica</name>
    <dbReference type="NCBI Taxonomy" id="2951"/>
    <lineage>
        <taxon>Eukaryota</taxon>
        <taxon>Sar</taxon>
        <taxon>Alveolata</taxon>
        <taxon>Dinophyceae</taxon>
        <taxon>Suessiales</taxon>
        <taxon>Symbiodiniaceae</taxon>
        <taxon>Symbiodinium</taxon>
    </lineage>
</organism>
<dbReference type="InterPro" id="IPR013087">
    <property type="entry name" value="Znf_C2H2_type"/>
</dbReference>
<dbReference type="SMART" id="SM00355">
    <property type="entry name" value="ZnF_C2H2"/>
    <property type="match status" value="4"/>
</dbReference>
<dbReference type="OrthoDB" id="407818at2759"/>
<dbReference type="Gene3D" id="3.30.160.60">
    <property type="entry name" value="Classic Zinc Finger"/>
    <property type="match status" value="1"/>
</dbReference>
<name>A0A1Q9EXC3_SYMMI</name>
<dbReference type="PROSITE" id="PS00028">
    <property type="entry name" value="ZINC_FINGER_C2H2_1"/>
    <property type="match status" value="4"/>
</dbReference>
<dbReference type="GO" id="GO:0046872">
    <property type="term" value="F:metal ion binding"/>
    <property type="evidence" value="ECO:0007669"/>
    <property type="project" value="InterPro"/>
</dbReference>
<dbReference type="InterPro" id="IPR000571">
    <property type="entry name" value="Znf_CCCH"/>
</dbReference>
<feature type="region of interest" description="Disordered" evidence="1">
    <location>
        <begin position="358"/>
        <end position="378"/>
    </location>
</feature>
<dbReference type="Gene3D" id="3.30.1370.210">
    <property type="match status" value="1"/>
</dbReference>
<dbReference type="SUPFAM" id="SSF57667">
    <property type="entry name" value="beta-beta-alpha zinc fingers"/>
    <property type="match status" value="1"/>
</dbReference>
<evidence type="ECO:0000313" key="2">
    <source>
        <dbReference type="EMBL" id="OLQ12035.1"/>
    </source>
</evidence>
<dbReference type="Pfam" id="PF14608">
    <property type="entry name" value="zf-CCCH_2"/>
    <property type="match status" value="1"/>
</dbReference>
<proteinExistence type="predicted"/>
<dbReference type="PROSITE" id="PS50157">
    <property type="entry name" value="ZINC_FINGER_C2H2_2"/>
    <property type="match status" value="3"/>
</dbReference>
<dbReference type="PANTHER" id="PTHR36886:SF3">
    <property type="entry name" value="PROTEIN FRIGIDA-ESSENTIAL 1"/>
    <property type="match status" value="1"/>
</dbReference>
<accession>A0A1Q9EXC3</accession>
<dbReference type="Gene3D" id="2.30.30.1190">
    <property type="match status" value="1"/>
</dbReference>
<gene>
    <name evidence="2" type="primary">Zc3h6</name>
    <name evidence="2" type="ORF">AK812_SmicGene4135</name>
</gene>
<dbReference type="AlphaFoldDB" id="A0A1Q9EXC3"/>
<evidence type="ECO:0000313" key="3">
    <source>
        <dbReference type="Proteomes" id="UP000186817"/>
    </source>
</evidence>
<dbReference type="InterPro" id="IPR036236">
    <property type="entry name" value="Znf_C2H2_sf"/>
</dbReference>
<dbReference type="Pfam" id="PF00642">
    <property type="entry name" value="zf-CCCH"/>
    <property type="match status" value="1"/>
</dbReference>
<dbReference type="InterPro" id="IPR052650">
    <property type="entry name" value="Zinc_finger_CCCH"/>
</dbReference>
<dbReference type="PROSITE" id="PS50103">
    <property type="entry name" value="ZF_C3H1"/>
    <property type="match status" value="2"/>
</dbReference>
<dbReference type="InterPro" id="IPR036855">
    <property type="entry name" value="Znf_CCCH_sf"/>
</dbReference>
<dbReference type="SUPFAM" id="SSF90229">
    <property type="entry name" value="CCCH zinc finger"/>
    <property type="match status" value="2"/>
</dbReference>
<feature type="region of interest" description="Disordered" evidence="1">
    <location>
        <begin position="128"/>
        <end position="149"/>
    </location>
</feature>
<dbReference type="SUPFAM" id="SSF57850">
    <property type="entry name" value="RING/U-box"/>
    <property type="match status" value="1"/>
</dbReference>
<sequence length="471" mass="51607">MADTVVVCASCPEKFHDEAAQLCAGSGMLKAFGKSGDMVNSLSGKDWVAKWEAKVVTCVVTAVRLVGAQKARILCVEGGKHCDLELAAQPKLVRAIRTELEDQEFQVRVEWMGYVDLKHEAASLCKAKTTTSKKGSQAPPAAPPKQKVEDKGKAALCKYFAEGKCTKGKACTYSHVNPETANQNAAIQMKPCKYFAAGKCDKGAACTYSHTTPTVVADKSKDNTQSARQESKPPVSGWAFKCAGCKSYPMQGKAIFACMDCDDFVCSRCQSRKADFHDPSHKFTQFHPGPPDYYRCGQKGCKESFVNEKELGQHQKQTKHAGSLGCVLTCFQCDKDFDNLVSLEQHCAAKSHDPLWKASKKPQANAKPSAQPQQGNGLAKNTISICPVCSKEFSKLEAMEQHIRVSGHWGTRPGSFRCGTCDRWFASSQRCSQHMVDAHRDTSSNQFLQLLRISEAELHHMMNMMGPSPKG</sequence>
<protein>
    <submittedName>
        <fullName evidence="2">Zinc finger CCCH domain-containing protein 6</fullName>
    </submittedName>
</protein>
<dbReference type="Proteomes" id="UP000186817">
    <property type="component" value="Unassembled WGS sequence"/>
</dbReference>
<feature type="compositionally biased region" description="Polar residues" evidence="1">
    <location>
        <begin position="366"/>
        <end position="378"/>
    </location>
</feature>
<dbReference type="SMART" id="SM00356">
    <property type="entry name" value="ZnF_C3H1"/>
    <property type="match status" value="2"/>
</dbReference>